<sequence length="64" mass="7481">MTAGALLKFIYKNGRFAEQIRLFHGRMVLPERHSDVHHEFYDLGDHMDMGHTDAIEQPVLFQPD</sequence>
<dbReference type="EMBL" id="VSSQ01110479">
    <property type="protein sequence ID" value="MPN48297.1"/>
    <property type="molecule type" value="Genomic_DNA"/>
</dbReference>
<protein>
    <submittedName>
        <fullName evidence="1">Uncharacterized protein</fullName>
    </submittedName>
</protein>
<organism evidence="1">
    <name type="scientific">bioreactor metagenome</name>
    <dbReference type="NCBI Taxonomy" id="1076179"/>
    <lineage>
        <taxon>unclassified sequences</taxon>
        <taxon>metagenomes</taxon>
        <taxon>ecological metagenomes</taxon>
    </lineage>
</organism>
<name>A0A645IAE4_9ZZZZ</name>
<dbReference type="AlphaFoldDB" id="A0A645IAE4"/>
<accession>A0A645IAE4</accession>
<gene>
    <name evidence="1" type="ORF">SDC9_195904</name>
</gene>
<comment type="caution">
    <text evidence="1">The sequence shown here is derived from an EMBL/GenBank/DDBJ whole genome shotgun (WGS) entry which is preliminary data.</text>
</comment>
<reference evidence="1" key="1">
    <citation type="submission" date="2019-08" db="EMBL/GenBank/DDBJ databases">
        <authorList>
            <person name="Kucharzyk K."/>
            <person name="Murdoch R.W."/>
            <person name="Higgins S."/>
            <person name="Loffler F."/>
        </authorList>
    </citation>
    <scope>NUCLEOTIDE SEQUENCE</scope>
</reference>
<proteinExistence type="predicted"/>
<evidence type="ECO:0000313" key="1">
    <source>
        <dbReference type="EMBL" id="MPN48297.1"/>
    </source>
</evidence>